<gene>
    <name evidence="4" type="ORF">D3874_06520</name>
    <name evidence="3" type="ORF">D3874_25145</name>
</gene>
<dbReference type="PROSITE" id="PS51857">
    <property type="entry name" value="CSD_2"/>
    <property type="match status" value="2"/>
</dbReference>
<dbReference type="CDD" id="cd04458">
    <property type="entry name" value="CSP_CDS"/>
    <property type="match status" value="2"/>
</dbReference>
<dbReference type="InterPro" id="IPR011129">
    <property type="entry name" value="CSD"/>
</dbReference>
<dbReference type="InterPro" id="IPR002059">
    <property type="entry name" value="CSP_DNA-bd"/>
</dbReference>
<name>A0A418W9Q7_9PROT</name>
<evidence type="ECO:0000313" key="4">
    <source>
        <dbReference type="EMBL" id="RJF86716.1"/>
    </source>
</evidence>
<dbReference type="Gene3D" id="2.40.50.140">
    <property type="entry name" value="Nucleic acid-binding proteins"/>
    <property type="match status" value="2"/>
</dbReference>
<proteinExistence type="predicted"/>
<dbReference type="GO" id="GO:0005829">
    <property type="term" value="C:cytosol"/>
    <property type="evidence" value="ECO:0007669"/>
    <property type="project" value="UniProtKB-ARBA"/>
</dbReference>
<feature type="region of interest" description="Disordered" evidence="1">
    <location>
        <begin position="144"/>
        <end position="165"/>
    </location>
</feature>
<dbReference type="AlphaFoldDB" id="A0A418W9Q7"/>
<dbReference type="SMART" id="SM00357">
    <property type="entry name" value="CSP"/>
    <property type="match status" value="2"/>
</dbReference>
<dbReference type="Proteomes" id="UP000284605">
    <property type="component" value="Unassembled WGS sequence"/>
</dbReference>
<accession>A0A418W9Q7</accession>
<evidence type="ECO:0000313" key="3">
    <source>
        <dbReference type="EMBL" id="RJF82778.1"/>
    </source>
</evidence>
<dbReference type="GO" id="GO:0003676">
    <property type="term" value="F:nucleic acid binding"/>
    <property type="evidence" value="ECO:0007669"/>
    <property type="project" value="InterPro"/>
</dbReference>
<dbReference type="InterPro" id="IPR050181">
    <property type="entry name" value="Cold_shock_domain"/>
</dbReference>
<reference evidence="4 5" key="1">
    <citation type="submission" date="2018-09" db="EMBL/GenBank/DDBJ databases">
        <authorList>
            <person name="Zhu H."/>
        </authorList>
    </citation>
    <scope>NUCLEOTIDE SEQUENCE [LARGE SCALE GENOMIC DNA]</scope>
    <source>
        <strain evidence="4 5">K1W22B-8</strain>
    </source>
</reference>
<protein>
    <submittedName>
        <fullName evidence="4">Cold-shock protein</fullName>
    </submittedName>
</protein>
<dbReference type="InterPro" id="IPR012340">
    <property type="entry name" value="NA-bd_OB-fold"/>
</dbReference>
<feature type="domain" description="CSD" evidence="2">
    <location>
        <begin position="75"/>
        <end position="140"/>
    </location>
</feature>
<dbReference type="Pfam" id="PF00313">
    <property type="entry name" value="CSD"/>
    <property type="match status" value="2"/>
</dbReference>
<dbReference type="EMBL" id="QYUK01000011">
    <property type="protein sequence ID" value="RJF86716.1"/>
    <property type="molecule type" value="Genomic_DNA"/>
</dbReference>
<evidence type="ECO:0000313" key="5">
    <source>
        <dbReference type="Proteomes" id="UP000284605"/>
    </source>
</evidence>
<organism evidence="4 5">
    <name type="scientific">Oleomonas cavernae</name>
    <dbReference type="NCBI Taxonomy" id="2320859"/>
    <lineage>
        <taxon>Bacteria</taxon>
        <taxon>Pseudomonadati</taxon>
        <taxon>Pseudomonadota</taxon>
        <taxon>Alphaproteobacteria</taxon>
        <taxon>Acetobacterales</taxon>
        <taxon>Acetobacteraceae</taxon>
        <taxon>Oleomonas</taxon>
    </lineage>
</organism>
<evidence type="ECO:0000256" key="1">
    <source>
        <dbReference type="SAM" id="MobiDB-lite"/>
    </source>
</evidence>
<feature type="domain" description="CSD" evidence="2">
    <location>
        <begin position="169"/>
        <end position="234"/>
    </location>
</feature>
<sequence>MKRFGGKFHPSQIILRDSHKSWWEYGVIKNAGKTAREIRGIARKGDQRVIFSVWEELLMEHLMAAGGGADIATIEISGRVKWFDMTKGYGFVTPGDGQGDILLHLSALRQAGLDHVDEGATLRCEAVRRPKGFQALRVIDHDPSTALPSDRLRPPPRRALPPIEDAGTPVEATVKWFNRARGYGFVSRGEGTPDIFVHMEVLRRSGVVEVAPGQTVMVRIVESDKGPQVAELKPA</sequence>
<dbReference type="RefSeq" id="WP_119777360.1">
    <property type="nucleotide sequence ID" value="NZ_QYUK01000011.1"/>
</dbReference>
<dbReference type="SUPFAM" id="SSF50249">
    <property type="entry name" value="Nucleic acid-binding proteins"/>
    <property type="match status" value="2"/>
</dbReference>
<evidence type="ECO:0000259" key="2">
    <source>
        <dbReference type="PROSITE" id="PS51857"/>
    </source>
</evidence>
<dbReference type="PRINTS" id="PR00050">
    <property type="entry name" value="COLDSHOCK"/>
</dbReference>
<comment type="caution">
    <text evidence="4">The sequence shown here is derived from an EMBL/GenBank/DDBJ whole genome shotgun (WGS) entry which is preliminary data.</text>
</comment>
<dbReference type="PANTHER" id="PTHR11544">
    <property type="entry name" value="COLD SHOCK DOMAIN CONTAINING PROTEINS"/>
    <property type="match status" value="1"/>
</dbReference>
<dbReference type="EMBL" id="QYUK01000012">
    <property type="protein sequence ID" value="RJF82778.1"/>
    <property type="molecule type" value="Genomic_DNA"/>
</dbReference>
<keyword evidence="5" id="KW-1185">Reference proteome</keyword>